<dbReference type="KEGG" id="gtt:GUITHDRAFT_164020"/>
<sequence>MCSRLPVVGFIAREIGLVLVADDLPRPRLEEEMALNATYPEILTEGGDDRLILNKKGTNKYHCTPQPIVGSLFRGSCTCNIPTEGAYQAAEAAFYSLRSGEISVGDIMEGVRSRIKSLYDLPAGTEVFLCPSGSDAEYMPLLIAKTLNKGRKIVNIVTCDSEVGSGTIDAAGGRYFSNVVPLPDWKEEDKDNVKLMGSPLEGLANGVECISIPARCRDNGDVVDSSDPIQEIVDRCSAEDAVPIVHCVLGSKTGIYEPFPSTNFGKMVATRDAFVVVDACQGRFCEEWLHEYLHKGAIVLITGSKFYRGPPFSGAVLVPGSIMERLIHTDVDMPAGLKRFITSHEIPTALSDWKAALSADENVGLALRWVAALEEMEPTLEIPAAVRDESMDMWRKFIVSELGKHHGVLEAFEVESCLSIVSIRLCKGSNYLNTAECKKVFEWMTQDLSDKLSDPCAAVKCYIGQPVSITKDETVVRVALGSDSLRSLIKDREKTLQEDKIIIAKLALVTENYNNLSVSM</sequence>
<dbReference type="InterPro" id="IPR015421">
    <property type="entry name" value="PyrdxlP-dep_Trfase_major"/>
</dbReference>
<dbReference type="eggNOG" id="ENOG502RYCV">
    <property type="taxonomic scope" value="Eukaryota"/>
</dbReference>
<dbReference type="Proteomes" id="UP000011087">
    <property type="component" value="Unassembled WGS sequence"/>
</dbReference>
<gene>
    <name evidence="1" type="ORF">GUITHDRAFT_164020</name>
</gene>
<dbReference type="InterPro" id="IPR015424">
    <property type="entry name" value="PyrdxlP-dep_Trfase"/>
</dbReference>
<reference evidence="3" key="2">
    <citation type="submission" date="2012-11" db="EMBL/GenBank/DDBJ databases">
        <authorList>
            <person name="Kuo A."/>
            <person name="Curtis B.A."/>
            <person name="Tanifuji G."/>
            <person name="Burki F."/>
            <person name="Gruber A."/>
            <person name="Irimia M."/>
            <person name="Maruyama S."/>
            <person name="Arias M.C."/>
            <person name="Ball S.G."/>
            <person name="Gile G.H."/>
            <person name="Hirakawa Y."/>
            <person name="Hopkins J.F."/>
            <person name="Rensing S.A."/>
            <person name="Schmutz J."/>
            <person name="Symeonidi A."/>
            <person name="Elias M."/>
            <person name="Eveleigh R.J."/>
            <person name="Herman E.K."/>
            <person name="Klute M.J."/>
            <person name="Nakayama T."/>
            <person name="Obornik M."/>
            <person name="Reyes-Prieto A."/>
            <person name="Armbrust E.V."/>
            <person name="Aves S.J."/>
            <person name="Beiko R.G."/>
            <person name="Coutinho P."/>
            <person name="Dacks J.B."/>
            <person name="Durnford D.G."/>
            <person name="Fast N.M."/>
            <person name="Green B.R."/>
            <person name="Grisdale C."/>
            <person name="Hempe F."/>
            <person name="Henrissat B."/>
            <person name="Hoppner M.P."/>
            <person name="Ishida K.-I."/>
            <person name="Kim E."/>
            <person name="Koreny L."/>
            <person name="Kroth P.G."/>
            <person name="Liu Y."/>
            <person name="Malik S.-B."/>
            <person name="Maier U.G."/>
            <person name="McRose D."/>
            <person name="Mock T."/>
            <person name="Neilson J.A."/>
            <person name="Onodera N.T."/>
            <person name="Poole A.M."/>
            <person name="Pritham E.J."/>
            <person name="Richards T.A."/>
            <person name="Rocap G."/>
            <person name="Roy S.W."/>
            <person name="Sarai C."/>
            <person name="Schaack S."/>
            <person name="Shirato S."/>
            <person name="Slamovits C.H."/>
            <person name="Spencer D.F."/>
            <person name="Suzuki S."/>
            <person name="Worden A.Z."/>
            <person name="Zauner S."/>
            <person name="Barry K."/>
            <person name="Bell C."/>
            <person name="Bharti A.K."/>
            <person name="Crow J.A."/>
            <person name="Grimwood J."/>
            <person name="Kramer R."/>
            <person name="Lindquist E."/>
            <person name="Lucas S."/>
            <person name="Salamov A."/>
            <person name="McFadden G.I."/>
            <person name="Lane C.E."/>
            <person name="Keeling P.J."/>
            <person name="Gray M.W."/>
            <person name="Grigoriev I.V."/>
            <person name="Archibald J.M."/>
        </authorList>
    </citation>
    <scope>NUCLEOTIDE SEQUENCE</scope>
    <source>
        <strain evidence="3">CCMP2712</strain>
    </source>
</reference>
<evidence type="ECO:0000313" key="3">
    <source>
        <dbReference type="Proteomes" id="UP000011087"/>
    </source>
</evidence>
<dbReference type="EMBL" id="JH993014">
    <property type="protein sequence ID" value="EKX42785.1"/>
    <property type="molecule type" value="Genomic_DNA"/>
</dbReference>
<accession>L1J3Z0</accession>
<dbReference type="GeneID" id="17299489"/>
<dbReference type="EnsemblProtists" id="EKX42785">
    <property type="protein sequence ID" value="EKX42785"/>
    <property type="gene ID" value="GUITHDRAFT_164020"/>
</dbReference>
<proteinExistence type="predicted"/>
<dbReference type="Gene3D" id="3.40.640.10">
    <property type="entry name" value="Type I PLP-dependent aspartate aminotransferase-like (Major domain)"/>
    <property type="match status" value="1"/>
</dbReference>
<dbReference type="PaxDb" id="55529-EKX42785"/>
<dbReference type="AlphaFoldDB" id="L1J3Z0"/>
<protein>
    <recommendedName>
        <fullName evidence="4">Aminotransferase class V domain-containing protein</fullName>
    </recommendedName>
</protein>
<evidence type="ECO:0000313" key="2">
    <source>
        <dbReference type="EnsemblProtists" id="EKX42785"/>
    </source>
</evidence>
<reference evidence="1 3" key="1">
    <citation type="journal article" date="2012" name="Nature">
        <title>Algal genomes reveal evolutionary mosaicism and the fate of nucleomorphs.</title>
        <authorList>
            <consortium name="DOE Joint Genome Institute"/>
            <person name="Curtis B.A."/>
            <person name="Tanifuji G."/>
            <person name="Burki F."/>
            <person name="Gruber A."/>
            <person name="Irimia M."/>
            <person name="Maruyama S."/>
            <person name="Arias M.C."/>
            <person name="Ball S.G."/>
            <person name="Gile G.H."/>
            <person name="Hirakawa Y."/>
            <person name="Hopkins J.F."/>
            <person name="Kuo A."/>
            <person name="Rensing S.A."/>
            <person name="Schmutz J."/>
            <person name="Symeonidi A."/>
            <person name="Elias M."/>
            <person name="Eveleigh R.J."/>
            <person name="Herman E.K."/>
            <person name="Klute M.J."/>
            <person name="Nakayama T."/>
            <person name="Obornik M."/>
            <person name="Reyes-Prieto A."/>
            <person name="Armbrust E.V."/>
            <person name="Aves S.J."/>
            <person name="Beiko R.G."/>
            <person name="Coutinho P."/>
            <person name="Dacks J.B."/>
            <person name="Durnford D.G."/>
            <person name="Fast N.M."/>
            <person name="Green B.R."/>
            <person name="Grisdale C.J."/>
            <person name="Hempel F."/>
            <person name="Henrissat B."/>
            <person name="Hoppner M.P."/>
            <person name="Ishida K."/>
            <person name="Kim E."/>
            <person name="Koreny L."/>
            <person name="Kroth P.G."/>
            <person name="Liu Y."/>
            <person name="Malik S.B."/>
            <person name="Maier U.G."/>
            <person name="McRose D."/>
            <person name="Mock T."/>
            <person name="Neilson J.A."/>
            <person name="Onodera N.T."/>
            <person name="Poole A.M."/>
            <person name="Pritham E.J."/>
            <person name="Richards T.A."/>
            <person name="Rocap G."/>
            <person name="Roy S.W."/>
            <person name="Sarai C."/>
            <person name="Schaack S."/>
            <person name="Shirato S."/>
            <person name="Slamovits C.H."/>
            <person name="Spencer D.F."/>
            <person name="Suzuki S."/>
            <person name="Worden A.Z."/>
            <person name="Zauner S."/>
            <person name="Barry K."/>
            <person name="Bell C."/>
            <person name="Bharti A.K."/>
            <person name="Crow J.A."/>
            <person name="Grimwood J."/>
            <person name="Kramer R."/>
            <person name="Lindquist E."/>
            <person name="Lucas S."/>
            <person name="Salamov A."/>
            <person name="McFadden G.I."/>
            <person name="Lane C.E."/>
            <person name="Keeling P.J."/>
            <person name="Gray M.W."/>
            <person name="Grigoriev I.V."/>
            <person name="Archibald J.M."/>
        </authorList>
    </citation>
    <scope>NUCLEOTIDE SEQUENCE</scope>
    <source>
        <strain evidence="1 3">CCMP2712</strain>
    </source>
</reference>
<reference evidence="2" key="3">
    <citation type="submission" date="2016-03" db="UniProtKB">
        <authorList>
            <consortium name="EnsemblProtists"/>
        </authorList>
    </citation>
    <scope>IDENTIFICATION</scope>
</reference>
<evidence type="ECO:0000313" key="1">
    <source>
        <dbReference type="EMBL" id="EKX42785.1"/>
    </source>
</evidence>
<name>L1J3Z0_GUITC</name>
<evidence type="ECO:0008006" key="4">
    <source>
        <dbReference type="Google" id="ProtNLM"/>
    </source>
</evidence>
<dbReference type="OMA" id="KFFTGPP"/>
<dbReference type="HOGENOM" id="CLU_024499_0_0_1"/>
<organism evidence="1">
    <name type="scientific">Guillardia theta (strain CCMP2712)</name>
    <name type="common">Cryptophyte</name>
    <dbReference type="NCBI Taxonomy" id="905079"/>
    <lineage>
        <taxon>Eukaryota</taxon>
        <taxon>Cryptophyceae</taxon>
        <taxon>Pyrenomonadales</taxon>
        <taxon>Geminigeraceae</taxon>
        <taxon>Guillardia</taxon>
    </lineage>
</organism>
<dbReference type="SUPFAM" id="SSF53383">
    <property type="entry name" value="PLP-dependent transferases"/>
    <property type="match status" value="1"/>
</dbReference>
<dbReference type="RefSeq" id="XP_005829765.1">
    <property type="nucleotide sequence ID" value="XM_005829708.1"/>
</dbReference>
<keyword evidence="3" id="KW-1185">Reference proteome</keyword>
<dbReference type="OrthoDB" id="5034579at2759"/>